<dbReference type="EMBL" id="PYSW02000021">
    <property type="protein sequence ID" value="KAG2383177.1"/>
    <property type="molecule type" value="Genomic_DNA"/>
</dbReference>
<reference evidence="2 3" key="1">
    <citation type="journal article" date="2018" name="BMC Genomics">
        <title>The genome of Naegleria lovaniensis, the basis for a comparative approach to unravel pathogenicity factors of the human pathogenic amoeba N. fowleri.</title>
        <authorList>
            <person name="Liechti N."/>
            <person name="Schurch N."/>
            <person name="Bruggmann R."/>
            <person name="Wittwer M."/>
        </authorList>
    </citation>
    <scope>NUCLEOTIDE SEQUENCE [LARGE SCALE GENOMIC DNA]</scope>
    <source>
        <strain evidence="2 3">ATCC 30569</strain>
    </source>
</reference>
<accession>A0AA88KJG0</accession>
<dbReference type="AlphaFoldDB" id="A0AA88KJG0"/>
<feature type="region of interest" description="Disordered" evidence="1">
    <location>
        <begin position="322"/>
        <end position="358"/>
    </location>
</feature>
<sequence>MLQPNSNNSREQFGGHVVTTGNSKNNSLTPCTSTNHKNPPLAPFFQNSINYKPNHGHPTTQSLSGLPMFPTTTTHRVEEKAVQPPPPSLMTLVSASFSDHNQQQKDTMMIDSKTALDSEEYKPITENSSIYKSKDLDFVPQNYSYICELRTTNRRGCASKYVLEVNGFRSVYAQKSIVVKHENKELEIVSIHFCIASVSQDDISKLFEIARTAKHDPESIEIDSSNTTVIRFSIKRSPKVNKRDLCKYYTFIVTVKLDQDGNYGFVKFALRHKRRDSPTLLYIPHIVFDKIIENTKDQCYYTPSSISLNKLSELNLSTSSLENVPSFSNDLSQQTTHPQPIPYSNKESTRFSSMTPSMTQPMLPTTHYPPQFPYHSTLSPPPPHSYPLLPPPPPTTTTQEHHHATIPSSYAYYLPPPPFYAHSSTGYFPPSTNFPPLNYAVSSSQNSTEYSLYSSKTHESSSNKRSKDQHSTTEKTKLAGNFTTSSASGGVFIQEIDNLSTEWALITGNEYISVNISISAAEEWDYDIRIFDQKTKHKLMDCSIVSKVRQGEDLKIIFQTKPLPQDIYFVKYLETQLNIEAYSDTKRITFYSNNLKFTRKYDDILMDL</sequence>
<evidence type="ECO:0000313" key="3">
    <source>
        <dbReference type="Proteomes" id="UP000816034"/>
    </source>
</evidence>
<dbReference type="GeneID" id="68096969"/>
<evidence type="ECO:0000313" key="2">
    <source>
        <dbReference type="EMBL" id="KAG2383177.1"/>
    </source>
</evidence>
<feature type="compositionally biased region" description="Basic and acidic residues" evidence="1">
    <location>
        <begin position="456"/>
        <end position="477"/>
    </location>
</feature>
<dbReference type="Proteomes" id="UP000816034">
    <property type="component" value="Unassembled WGS sequence"/>
</dbReference>
<evidence type="ECO:0000256" key="1">
    <source>
        <dbReference type="SAM" id="MobiDB-lite"/>
    </source>
</evidence>
<feature type="region of interest" description="Disordered" evidence="1">
    <location>
        <begin position="450"/>
        <end position="481"/>
    </location>
</feature>
<comment type="caution">
    <text evidence="2">The sequence shown here is derived from an EMBL/GenBank/DDBJ whole genome shotgun (WGS) entry which is preliminary data.</text>
</comment>
<protein>
    <submittedName>
        <fullName evidence="2">Uncharacterized protein</fullName>
    </submittedName>
</protein>
<feature type="compositionally biased region" description="Polar residues" evidence="1">
    <location>
        <begin position="1"/>
        <end position="11"/>
    </location>
</feature>
<organism evidence="2 3">
    <name type="scientific">Naegleria lovaniensis</name>
    <name type="common">Amoeba</name>
    <dbReference type="NCBI Taxonomy" id="51637"/>
    <lineage>
        <taxon>Eukaryota</taxon>
        <taxon>Discoba</taxon>
        <taxon>Heterolobosea</taxon>
        <taxon>Tetramitia</taxon>
        <taxon>Eutetramitia</taxon>
        <taxon>Vahlkampfiidae</taxon>
        <taxon>Naegleria</taxon>
    </lineage>
</organism>
<proteinExistence type="predicted"/>
<feature type="compositionally biased region" description="Polar residues" evidence="1">
    <location>
        <begin position="325"/>
        <end position="338"/>
    </location>
</feature>
<keyword evidence="3" id="KW-1185">Reference proteome</keyword>
<gene>
    <name evidence="2" type="ORF">C9374_004514</name>
</gene>
<dbReference type="RefSeq" id="XP_044548856.1">
    <property type="nucleotide sequence ID" value="XM_044694162.1"/>
</dbReference>
<feature type="region of interest" description="Disordered" evidence="1">
    <location>
        <begin position="1"/>
        <end position="26"/>
    </location>
</feature>
<feature type="compositionally biased region" description="Pro residues" evidence="1">
    <location>
        <begin position="379"/>
        <end position="395"/>
    </location>
</feature>
<feature type="region of interest" description="Disordered" evidence="1">
    <location>
        <begin position="374"/>
        <end position="403"/>
    </location>
</feature>
<name>A0AA88KJG0_NAELO</name>